<dbReference type="PANTHER" id="PTHR24346">
    <property type="entry name" value="MAP/MICROTUBULE AFFINITY-REGULATING KINASE"/>
    <property type="match status" value="1"/>
</dbReference>
<reference evidence="17" key="1">
    <citation type="submission" date="2013-05" db="EMBL/GenBank/DDBJ databases">
        <title>The Genome sequence of Mucor circinelloides f. circinelloides 1006PhL.</title>
        <authorList>
            <consortium name="The Broad Institute Genomics Platform"/>
            <person name="Cuomo C."/>
            <person name="Earl A."/>
            <person name="Findley K."/>
            <person name="Lee S.C."/>
            <person name="Walker B."/>
            <person name="Young S."/>
            <person name="Zeng Q."/>
            <person name="Gargeya S."/>
            <person name="Fitzgerald M."/>
            <person name="Haas B."/>
            <person name="Abouelleil A."/>
            <person name="Allen A.W."/>
            <person name="Alvarado L."/>
            <person name="Arachchi H.M."/>
            <person name="Berlin A.M."/>
            <person name="Chapman S.B."/>
            <person name="Gainer-Dewar J."/>
            <person name="Goldberg J."/>
            <person name="Griggs A."/>
            <person name="Gujja S."/>
            <person name="Hansen M."/>
            <person name="Howarth C."/>
            <person name="Imamovic A."/>
            <person name="Ireland A."/>
            <person name="Larimer J."/>
            <person name="McCowan C."/>
            <person name="Murphy C."/>
            <person name="Pearson M."/>
            <person name="Poon T.W."/>
            <person name="Priest M."/>
            <person name="Roberts A."/>
            <person name="Saif S."/>
            <person name="Shea T."/>
            <person name="Sisk P."/>
            <person name="Sykes S."/>
            <person name="Wortman J."/>
            <person name="Nusbaum C."/>
            <person name="Birren B."/>
        </authorList>
    </citation>
    <scope>NUCLEOTIDE SEQUENCE [LARGE SCALE GENOMIC DNA]</scope>
    <source>
        <strain evidence="17">1006PhL</strain>
    </source>
</reference>
<proteinExistence type="inferred from homology"/>
<feature type="region of interest" description="Disordered" evidence="13">
    <location>
        <begin position="662"/>
        <end position="744"/>
    </location>
</feature>
<dbReference type="InterPro" id="IPR001772">
    <property type="entry name" value="KA1_dom"/>
</dbReference>
<dbReference type="GO" id="GO:0004674">
    <property type="term" value="F:protein serine/threonine kinase activity"/>
    <property type="evidence" value="ECO:0007669"/>
    <property type="project" value="UniProtKB-KW"/>
</dbReference>
<dbReference type="Gene3D" id="3.30.310.80">
    <property type="entry name" value="Kinase associated domain 1, KA1"/>
    <property type="match status" value="1"/>
</dbReference>
<feature type="region of interest" description="Disordered" evidence="13">
    <location>
        <begin position="504"/>
        <end position="543"/>
    </location>
</feature>
<comment type="catalytic activity">
    <reaction evidence="10">
        <text>L-threonyl-[protein] + ATP = O-phospho-L-threonyl-[protein] + ADP + H(+)</text>
        <dbReference type="Rhea" id="RHEA:46608"/>
        <dbReference type="Rhea" id="RHEA-COMP:11060"/>
        <dbReference type="Rhea" id="RHEA-COMP:11605"/>
        <dbReference type="ChEBI" id="CHEBI:15378"/>
        <dbReference type="ChEBI" id="CHEBI:30013"/>
        <dbReference type="ChEBI" id="CHEBI:30616"/>
        <dbReference type="ChEBI" id="CHEBI:61977"/>
        <dbReference type="ChEBI" id="CHEBI:456216"/>
        <dbReference type="EC" id="2.7.11.1"/>
    </reaction>
</comment>
<keyword evidence="7 12" id="KW-0547">Nucleotide-binding</keyword>
<evidence type="ECO:0000256" key="7">
    <source>
        <dbReference type="ARBA" id="ARBA00022741"/>
    </source>
</evidence>
<dbReference type="eggNOG" id="KOG0583">
    <property type="taxonomic scope" value="Eukaryota"/>
</dbReference>
<dbReference type="PROSITE" id="PS00107">
    <property type="entry name" value="PROTEIN_KINASE_ATP"/>
    <property type="match status" value="1"/>
</dbReference>
<dbReference type="GO" id="GO:0035556">
    <property type="term" value="P:intracellular signal transduction"/>
    <property type="evidence" value="ECO:0007669"/>
    <property type="project" value="TreeGrafter"/>
</dbReference>
<feature type="region of interest" description="Disordered" evidence="13">
    <location>
        <begin position="145"/>
        <end position="165"/>
    </location>
</feature>
<feature type="domain" description="Protein kinase" evidence="14">
    <location>
        <begin position="112"/>
        <end position="376"/>
    </location>
</feature>
<dbReference type="InterPro" id="IPR017441">
    <property type="entry name" value="Protein_kinase_ATP_BS"/>
</dbReference>
<evidence type="ECO:0000256" key="5">
    <source>
        <dbReference type="ARBA" id="ARBA00022527"/>
    </source>
</evidence>
<dbReference type="InterPro" id="IPR008271">
    <property type="entry name" value="Ser/Thr_kinase_AS"/>
</dbReference>
<dbReference type="Pfam" id="PF02149">
    <property type="entry name" value="KA1"/>
    <property type="match status" value="1"/>
</dbReference>
<keyword evidence="8 16" id="KW-0418">Kinase</keyword>
<dbReference type="PROSITE" id="PS50011">
    <property type="entry name" value="PROTEIN_KINASE_DOM"/>
    <property type="match status" value="1"/>
</dbReference>
<dbReference type="SMART" id="SM00220">
    <property type="entry name" value="S_TKc"/>
    <property type="match status" value="1"/>
</dbReference>
<dbReference type="InterPro" id="IPR011009">
    <property type="entry name" value="Kinase-like_dom_sf"/>
</dbReference>
<dbReference type="EC" id="2.7.11.1" evidence="3"/>
<evidence type="ECO:0000256" key="4">
    <source>
        <dbReference type="ARBA" id="ARBA00022490"/>
    </source>
</evidence>
<dbReference type="FunCoup" id="S2JNN0">
    <property type="interactions" value="211"/>
</dbReference>
<dbReference type="Proteomes" id="UP000014254">
    <property type="component" value="Unassembled WGS sequence"/>
</dbReference>
<feature type="region of interest" description="Disordered" evidence="13">
    <location>
        <begin position="832"/>
        <end position="886"/>
    </location>
</feature>
<dbReference type="GO" id="GO:0000226">
    <property type="term" value="P:microtubule cytoskeleton organization"/>
    <property type="evidence" value="ECO:0007669"/>
    <property type="project" value="TreeGrafter"/>
</dbReference>
<feature type="region of interest" description="Disordered" evidence="13">
    <location>
        <begin position="37"/>
        <end position="103"/>
    </location>
</feature>
<dbReference type="OrthoDB" id="193931at2759"/>
<dbReference type="GO" id="GO:0005524">
    <property type="term" value="F:ATP binding"/>
    <property type="evidence" value="ECO:0007669"/>
    <property type="project" value="UniProtKB-UniRule"/>
</dbReference>
<dbReference type="OMA" id="NSADYRP"/>
<keyword evidence="9 12" id="KW-0067">ATP-binding</keyword>
<dbReference type="PROSITE" id="PS00108">
    <property type="entry name" value="PROTEIN_KINASE_ST"/>
    <property type="match status" value="1"/>
</dbReference>
<evidence type="ECO:0000313" key="17">
    <source>
        <dbReference type="Proteomes" id="UP000014254"/>
    </source>
</evidence>
<feature type="region of interest" description="Disordered" evidence="13">
    <location>
        <begin position="947"/>
        <end position="972"/>
    </location>
</feature>
<dbReference type="GO" id="GO:0106310">
    <property type="term" value="F:protein serine kinase activity"/>
    <property type="evidence" value="ECO:0007669"/>
    <property type="project" value="RHEA"/>
</dbReference>
<dbReference type="VEuPathDB" id="FungiDB:HMPREF1544_11941"/>
<dbReference type="FunFam" id="1.10.510.10:FF:001222">
    <property type="entry name" value="Serine/threonine-protein kinase ppk25"/>
    <property type="match status" value="1"/>
</dbReference>
<dbReference type="Gene3D" id="1.10.510.10">
    <property type="entry name" value="Transferase(Phosphotransferase) domain 1"/>
    <property type="match status" value="1"/>
</dbReference>
<feature type="compositionally biased region" description="Low complexity" evidence="13">
    <location>
        <begin position="692"/>
        <end position="703"/>
    </location>
</feature>
<comment type="catalytic activity">
    <reaction evidence="11">
        <text>L-seryl-[protein] + ATP = O-phospho-L-seryl-[protein] + ADP + H(+)</text>
        <dbReference type="Rhea" id="RHEA:17989"/>
        <dbReference type="Rhea" id="RHEA-COMP:9863"/>
        <dbReference type="Rhea" id="RHEA-COMP:11604"/>
        <dbReference type="ChEBI" id="CHEBI:15378"/>
        <dbReference type="ChEBI" id="CHEBI:29999"/>
        <dbReference type="ChEBI" id="CHEBI:30616"/>
        <dbReference type="ChEBI" id="CHEBI:83421"/>
        <dbReference type="ChEBI" id="CHEBI:456216"/>
        <dbReference type="EC" id="2.7.11.1"/>
    </reaction>
</comment>
<dbReference type="SUPFAM" id="SSF103243">
    <property type="entry name" value="KA1-like"/>
    <property type="match status" value="1"/>
</dbReference>
<protein>
    <recommendedName>
        <fullName evidence="3">non-specific serine/threonine protein kinase</fullName>
        <ecNumber evidence="3">2.7.11.1</ecNumber>
    </recommendedName>
</protein>
<feature type="compositionally biased region" description="Basic residues" evidence="13">
    <location>
        <begin position="619"/>
        <end position="629"/>
    </location>
</feature>
<feature type="compositionally biased region" description="Basic and acidic residues" evidence="13">
    <location>
        <begin position="668"/>
        <end position="677"/>
    </location>
</feature>
<gene>
    <name evidence="16" type="ORF">HMPREF1544_11941</name>
</gene>
<dbReference type="EMBL" id="KE124183">
    <property type="protein sequence ID" value="EPB81345.1"/>
    <property type="molecule type" value="Genomic_DNA"/>
</dbReference>
<dbReference type="SUPFAM" id="SSF56112">
    <property type="entry name" value="Protein kinase-like (PK-like)"/>
    <property type="match status" value="1"/>
</dbReference>
<feature type="compositionally biased region" description="Basic and acidic residues" evidence="13">
    <location>
        <begin position="150"/>
        <end position="165"/>
    </location>
</feature>
<evidence type="ECO:0000256" key="3">
    <source>
        <dbReference type="ARBA" id="ARBA00012513"/>
    </source>
</evidence>
<feature type="compositionally biased region" description="Polar residues" evidence="13">
    <location>
        <begin position="963"/>
        <end position="972"/>
    </location>
</feature>
<dbReference type="InParanoid" id="S2JNN0"/>
<evidence type="ECO:0000259" key="15">
    <source>
        <dbReference type="PROSITE" id="PS50032"/>
    </source>
</evidence>
<evidence type="ECO:0000256" key="11">
    <source>
        <dbReference type="ARBA" id="ARBA00048679"/>
    </source>
</evidence>
<sequence>MTSPPCSIHCTDGINERPSSFVGDWTTATIDTHRERLVEGPDGNNILCDSPLPSEPPAYAGPDNSSSISPHTLTPQTSREADKRPATLTTHNTSKRSVSSERAKPKRIIGNYTLINTLGSGSMGKVRLAVHNITGDKLAVKIVPRRIQRKDKQQKPKKKDKDENREIRTIREASIMLLLHHPFIASLKEMVILDPYYYLFMEYVNGGQLLDYIISHGKLKEKQARRFGRQILSALDYCHRNSIVHRDLKIENILISQAGNIKIIDFGLSNLFSPRSSLSTFCGSLYFAAPELLNAKAYTGPEVDVWSFGVVLYVLVCGKVPFDDQNMPALHEKIKRGVVDYPSHLSTDCKSVLSRMLVTNPAHRATVSEIMIHPWINKGYDAPIDNYLPDRIPLSLPIDMEVVRGMTGFEFGTETEIRDKLQDIITSEEYQKAAKTLMERTAEAHRNQRQGHLTSRFSPHLSKKSFILANNDPQSLPAAYHPLISIYYLVKERMEREKRIASNAAATAAGSATDTAELDSLQNSSSPKSSSTTSKTSLRIPDISLPETVHPTASVPFEQSLFGDPDMFSPTAVSSDAAYGKKGKTQIRVDEEGHLIENDKLHLIENGLSRLFSRSSSNGHHHHDRHRHSIQSDSGDEEIYNLNRTASHESGHSHKVLRRLSHALSRTSTEKSNEATRRSRKSSMHGGHPVVISSTSTPIQIPSRDSTSGNGHLSKSYAAAPTSKFPNSLFTPHQQRKTMDQSDVDMATAAAAAASISNSSNNANSNTFSNKISRMIPRRMTLGQSAMNAENHTNFLNMVGNHQPTTKRQSISSQQYSLNEGRLASAKGPIAELPSGVEETSSKSSDLGVARPLYNQDNTNPHQQHDHEQAFPSSAHNKAAQKGTADENIKPVFLKGLFSVTTTSTKHPSVIRADLIRVLERIGVKWRESKGRFECVHMPSIDLNRVVDSGSNDNSSSLEDQTEQIQGHQSFSSEDHTAAVSNSVTTPVVPLPDLVVRFEIYIVKVPWLLGMHGLQFRRVGGDPWQYKNMCSKILAELKL</sequence>
<evidence type="ECO:0000259" key="14">
    <source>
        <dbReference type="PROSITE" id="PS50011"/>
    </source>
</evidence>
<feature type="region of interest" description="Disordered" evidence="13">
    <location>
        <begin position="614"/>
        <end position="635"/>
    </location>
</feature>
<dbReference type="PANTHER" id="PTHR24346:SF82">
    <property type="entry name" value="KP78A-RELATED"/>
    <property type="match status" value="1"/>
</dbReference>
<feature type="compositionally biased region" description="Polar residues" evidence="13">
    <location>
        <begin position="704"/>
        <end position="713"/>
    </location>
</feature>
<feature type="compositionally biased region" description="Polar residues" evidence="13">
    <location>
        <begin position="63"/>
        <end position="78"/>
    </location>
</feature>
<feature type="compositionally biased region" description="Low complexity" evidence="13">
    <location>
        <begin position="524"/>
        <end position="537"/>
    </location>
</feature>
<dbReference type="CDD" id="cd12121">
    <property type="entry name" value="MARK_C_like"/>
    <property type="match status" value="1"/>
</dbReference>
<evidence type="ECO:0000256" key="10">
    <source>
        <dbReference type="ARBA" id="ARBA00047899"/>
    </source>
</evidence>
<evidence type="ECO:0000256" key="1">
    <source>
        <dbReference type="ARBA" id="ARBA00004496"/>
    </source>
</evidence>
<dbReference type="GO" id="GO:0005737">
    <property type="term" value="C:cytoplasm"/>
    <property type="evidence" value="ECO:0007669"/>
    <property type="project" value="UniProtKB-SubCell"/>
</dbReference>
<feature type="binding site" evidence="12">
    <location>
        <position position="141"/>
    </location>
    <ligand>
        <name>ATP</name>
        <dbReference type="ChEBI" id="CHEBI:30616"/>
    </ligand>
</feature>
<comment type="similarity">
    <text evidence="2">Belongs to the protein kinase superfamily. CAMK Ser/Thr protein kinase family. NIM1 subfamily.</text>
</comment>
<dbReference type="InterPro" id="IPR000719">
    <property type="entry name" value="Prot_kinase_dom"/>
</dbReference>
<keyword evidence="17" id="KW-1185">Reference proteome</keyword>
<feature type="domain" description="KA1" evidence="15">
    <location>
        <begin position="989"/>
        <end position="1039"/>
    </location>
</feature>
<dbReference type="Pfam" id="PF00069">
    <property type="entry name" value="Pkinase"/>
    <property type="match status" value="1"/>
</dbReference>
<feature type="compositionally biased region" description="Low complexity" evidence="13">
    <location>
        <begin position="947"/>
        <end position="957"/>
    </location>
</feature>
<accession>S2JNN0</accession>
<evidence type="ECO:0000256" key="6">
    <source>
        <dbReference type="ARBA" id="ARBA00022679"/>
    </source>
</evidence>
<keyword evidence="6" id="KW-0808">Transferase</keyword>
<evidence type="ECO:0000256" key="13">
    <source>
        <dbReference type="SAM" id="MobiDB-lite"/>
    </source>
</evidence>
<name>S2JNN0_MUCC1</name>
<feature type="compositionally biased region" description="Polar residues" evidence="13">
    <location>
        <begin position="724"/>
        <end position="733"/>
    </location>
</feature>
<keyword evidence="5" id="KW-0723">Serine/threonine-protein kinase</keyword>
<dbReference type="InterPro" id="IPR028375">
    <property type="entry name" value="KA1/Ssp2_C"/>
</dbReference>
<comment type="subcellular location">
    <subcellularLocation>
        <location evidence="1">Cytoplasm</location>
    </subcellularLocation>
</comment>
<evidence type="ECO:0000256" key="9">
    <source>
        <dbReference type="ARBA" id="ARBA00022840"/>
    </source>
</evidence>
<feature type="compositionally biased region" description="Low complexity" evidence="13">
    <location>
        <begin position="504"/>
        <end position="515"/>
    </location>
</feature>
<keyword evidence="4" id="KW-0963">Cytoplasm</keyword>
<organism evidence="16 17">
    <name type="scientific">Mucor circinelloides f. circinelloides (strain 1006PhL)</name>
    <name type="common">Mucormycosis agent</name>
    <name type="synonym">Calyptromyces circinelloides</name>
    <dbReference type="NCBI Taxonomy" id="1220926"/>
    <lineage>
        <taxon>Eukaryota</taxon>
        <taxon>Fungi</taxon>
        <taxon>Fungi incertae sedis</taxon>
        <taxon>Mucoromycota</taxon>
        <taxon>Mucoromycotina</taxon>
        <taxon>Mucoromycetes</taxon>
        <taxon>Mucorales</taxon>
        <taxon>Mucorineae</taxon>
        <taxon>Mucoraceae</taxon>
        <taxon>Mucor</taxon>
    </lineage>
</organism>
<dbReference type="PROSITE" id="PS50032">
    <property type="entry name" value="KA1"/>
    <property type="match status" value="1"/>
</dbReference>
<evidence type="ECO:0000256" key="2">
    <source>
        <dbReference type="ARBA" id="ARBA00010791"/>
    </source>
</evidence>
<dbReference type="STRING" id="1220926.S2JNN0"/>
<feature type="compositionally biased region" description="Polar residues" evidence="13">
    <location>
        <begin position="87"/>
        <end position="97"/>
    </location>
</feature>
<evidence type="ECO:0000256" key="12">
    <source>
        <dbReference type="PROSITE-ProRule" id="PRU10141"/>
    </source>
</evidence>
<dbReference type="AlphaFoldDB" id="S2JNN0"/>
<evidence type="ECO:0000256" key="8">
    <source>
        <dbReference type="ARBA" id="ARBA00022777"/>
    </source>
</evidence>
<evidence type="ECO:0000313" key="16">
    <source>
        <dbReference type="EMBL" id="EPB81345.1"/>
    </source>
</evidence>